<protein>
    <submittedName>
        <fullName evidence="2">Uncharacterized protein</fullName>
    </submittedName>
</protein>
<gene>
    <name evidence="2" type="ORF">K503DRAFT_801331</name>
</gene>
<evidence type="ECO:0000256" key="1">
    <source>
        <dbReference type="SAM" id="MobiDB-lite"/>
    </source>
</evidence>
<dbReference type="EMBL" id="KV448359">
    <property type="protein sequence ID" value="OAX37316.1"/>
    <property type="molecule type" value="Genomic_DNA"/>
</dbReference>
<reference evidence="2 3" key="1">
    <citation type="submission" date="2016-06" db="EMBL/GenBank/DDBJ databases">
        <title>Comparative genomics of the ectomycorrhizal sister species Rhizopogon vinicolor and Rhizopogon vesiculosus (Basidiomycota: Boletales) reveals a divergence of the mating type B locus.</title>
        <authorList>
            <consortium name="DOE Joint Genome Institute"/>
            <person name="Mujic A.B."/>
            <person name="Kuo A."/>
            <person name="Tritt A."/>
            <person name="Lipzen A."/>
            <person name="Chen C."/>
            <person name="Johnson J."/>
            <person name="Sharma A."/>
            <person name="Barry K."/>
            <person name="Grigoriev I.V."/>
            <person name="Spatafora J.W."/>
        </authorList>
    </citation>
    <scope>NUCLEOTIDE SEQUENCE [LARGE SCALE GENOMIC DNA]</scope>
    <source>
        <strain evidence="2 3">AM-OR11-026</strain>
    </source>
</reference>
<feature type="compositionally biased region" description="Low complexity" evidence="1">
    <location>
        <begin position="7"/>
        <end position="23"/>
    </location>
</feature>
<dbReference type="OrthoDB" id="10519786at2759"/>
<feature type="compositionally biased region" description="Low complexity" evidence="1">
    <location>
        <begin position="40"/>
        <end position="49"/>
    </location>
</feature>
<organism evidence="2 3">
    <name type="scientific">Rhizopogon vinicolor AM-OR11-026</name>
    <dbReference type="NCBI Taxonomy" id="1314800"/>
    <lineage>
        <taxon>Eukaryota</taxon>
        <taxon>Fungi</taxon>
        <taxon>Dikarya</taxon>
        <taxon>Basidiomycota</taxon>
        <taxon>Agaricomycotina</taxon>
        <taxon>Agaricomycetes</taxon>
        <taxon>Agaricomycetidae</taxon>
        <taxon>Boletales</taxon>
        <taxon>Suillineae</taxon>
        <taxon>Rhizopogonaceae</taxon>
        <taxon>Rhizopogon</taxon>
    </lineage>
</organism>
<dbReference type="AlphaFoldDB" id="A0A1B7MXI7"/>
<accession>A0A1B7MXI7</accession>
<sequence>MPRVKATPTRRSSRVRPVSQVQRDLLRPMVGAAGATLYYESSSPSSPESPAEDFSDTQPALEGTFHSDNPLIDPLAEASETEGDPEARMPPPVATEIAAPRPTRWVDSPTSDGHILSLSRRLLYRSTLDMLPATPWYPGQREEMTTQYLAGDWSVEGKPHKTGRALGGRFQHRVRR</sequence>
<evidence type="ECO:0000313" key="3">
    <source>
        <dbReference type="Proteomes" id="UP000092154"/>
    </source>
</evidence>
<name>A0A1B7MXI7_9AGAM</name>
<keyword evidence="3" id="KW-1185">Reference proteome</keyword>
<evidence type="ECO:0000313" key="2">
    <source>
        <dbReference type="EMBL" id="OAX37316.1"/>
    </source>
</evidence>
<feature type="region of interest" description="Disordered" evidence="1">
    <location>
        <begin position="1"/>
        <end position="111"/>
    </location>
</feature>
<proteinExistence type="predicted"/>
<dbReference type="Proteomes" id="UP000092154">
    <property type="component" value="Unassembled WGS sequence"/>
</dbReference>
<dbReference type="InParanoid" id="A0A1B7MXI7"/>